<feature type="domain" description="Integrase zinc-binding" evidence="1">
    <location>
        <begin position="65"/>
        <end position="118"/>
    </location>
</feature>
<evidence type="ECO:0000259" key="1">
    <source>
        <dbReference type="Pfam" id="PF17921"/>
    </source>
</evidence>
<name>A0A4Y2REV7_ARAVE</name>
<dbReference type="Gene3D" id="1.10.340.70">
    <property type="match status" value="1"/>
</dbReference>
<dbReference type="Pfam" id="PF17921">
    <property type="entry name" value="Integrase_H2C2"/>
    <property type="match status" value="1"/>
</dbReference>
<proteinExistence type="predicted"/>
<reference evidence="2 3" key="1">
    <citation type="journal article" date="2019" name="Sci. Rep.">
        <title>Orb-weaving spider Araneus ventricosus genome elucidates the spidroin gene catalogue.</title>
        <authorList>
            <person name="Kono N."/>
            <person name="Nakamura H."/>
            <person name="Ohtoshi R."/>
            <person name="Moran D.A.P."/>
            <person name="Shinohara A."/>
            <person name="Yoshida Y."/>
            <person name="Fujiwara M."/>
            <person name="Mori M."/>
            <person name="Tomita M."/>
            <person name="Arakawa K."/>
        </authorList>
    </citation>
    <scope>NUCLEOTIDE SEQUENCE [LARGE SCALE GENOMIC DNA]</scope>
</reference>
<dbReference type="AlphaFoldDB" id="A0A4Y2REV7"/>
<dbReference type="PANTHER" id="PTHR47331">
    <property type="entry name" value="PHD-TYPE DOMAIN-CONTAINING PROTEIN"/>
    <property type="match status" value="1"/>
</dbReference>
<organism evidence="2 3">
    <name type="scientific">Araneus ventricosus</name>
    <name type="common">Orbweaver spider</name>
    <name type="synonym">Epeira ventricosa</name>
    <dbReference type="NCBI Taxonomy" id="182803"/>
    <lineage>
        <taxon>Eukaryota</taxon>
        <taxon>Metazoa</taxon>
        <taxon>Ecdysozoa</taxon>
        <taxon>Arthropoda</taxon>
        <taxon>Chelicerata</taxon>
        <taxon>Arachnida</taxon>
        <taxon>Araneae</taxon>
        <taxon>Araneomorphae</taxon>
        <taxon>Entelegynae</taxon>
        <taxon>Araneoidea</taxon>
        <taxon>Araneidae</taxon>
        <taxon>Araneus</taxon>
    </lineage>
</organism>
<dbReference type="OrthoDB" id="5869543at2759"/>
<dbReference type="InterPro" id="IPR036397">
    <property type="entry name" value="RNaseH_sf"/>
</dbReference>
<dbReference type="Gene3D" id="3.30.420.10">
    <property type="entry name" value="Ribonuclease H-like superfamily/Ribonuclease H"/>
    <property type="match status" value="1"/>
</dbReference>
<comment type="caution">
    <text evidence="2">The sequence shown here is derived from an EMBL/GenBank/DDBJ whole genome shotgun (WGS) entry which is preliminary data.</text>
</comment>
<accession>A0A4Y2REV7</accession>
<evidence type="ECO:0000313" key="2">
    <source>
        <dbReference type="EMBL" id="GBN73395.1"/>
    </source>
</evidence>
<gene>
    <name evidence="2" type="ORF">AVEN_6745_1</name>
</gene>
<dbReference type="GO" id="GO:0003676">
    <property type="term" value="F:nucleic acid binding"/>
    <property type="evidence" value="ECO:0007669"/>
    <property type="project" value="InterPro"/>
</dbReference>
<dbReference type="EMBL" id="BGPR01016543">
    <property type="protein sequence ID" value="GBN73395.1"/>
    <property type="molecule type" value="Genomic_DNA"/>
</dbReference>
<dbReference type="Proteomes" id="UP000499080">
    <property type="component" value="Unassembled WGS sequence"/>
</dbReference>
<sequence length="228" mass="26588">MTTWILRFCQNIRVNSYKLIMELSYEEIQKAKETDTNNPIRMIRSRIIHGQDPEDFVRSTVLPDHPIVRRLIDYAHKTRHHAGVQTTLFHLREQFWISQIRRVVREVLQKYVTCSRYTSKPVVTVVPAPLPVDRINQLAAFEVTGAALAGPIYLKLGEKAWIVIFTCAVYRAIQLELLTSPSTEAFMQAMRRFFARRERSCIMYTDNKTTSLGTSRALCTLNWHEFKL</sequence>
<protein>
    <recommendedName>
        <fullName evidence="1">Integrase zinc-binding domain-containing protein</fullName>
    </recommendedName>
</protein>
<keyword evidence="3" id="KW-1185">Reference proteome</keyword>
<dbReference type="InterPro" id="IPR041588">
    <property type="entry name" value="Integrase_H2C2"/>
</dbReference>
<evidence type="ECO:0000313" key="3">
    <source>
        <dbReference type="Proteomes" id="UP000499080"/>
    </source>
</evidence>